<feature type="region of interest" description="Disordered" evidence="3">
    <location>
        <begin position="358"/>
        <end position="383"/>
    </location>
</feature>
<dbReference type="InterPro" id="IPR021858">
    <property type="entry name" value="Fun_TF"/>
</dbReference>
<comment type="caution">
    <text evidence="4">The sequence shown here is derived from an EMBL/GenBank/DDBJ whole genome shotgun (WGS) entry which is preliminary data.</text>
</comment>
<sequence length="383" mass="42639">MSYYIKVLSELLTVSREDNSFTSAMESPALYEALLAYASGHLSSLDSSYSVVALRARSKSLNHLSKALDTSSWDSLHPESTVAVSLILLTSEVCLGSHKGWYSHLIGAKHLILSTQSTVQLRTEPSGGLRDFTSFKSTPGGRWILRNFAYHDVISSVTLGRGPLLNGRYLEGITDVVDTYLGVASGILVMISDISSLDIHPKGEDDVVEFNHRCLEIEDTLRSWTYSTVSLEPLSAIAGAYQASALLYLYRQKRQFAENIKGYFGLLPASTLSMDDLDYKIHLAVRNILHHISKVPVDHISESCLLFPLFLAGGDASSVSQIKIVRQRLQSMLKKRQFRNIHRALDILETLWAMKSDDTKQEGDKSPDWTTLLEDQDEPLLLT</sequence>
<dbReference type="GO" id="GO:0000976">
    <property type="term" value="F:transcription cis-regulatory region binding"/>
    <property type="evidence" value="ECO:0007669"/>
    <property type="project" value="TreeGrafter"/>
</dbReference>
<dbReference type="AlphaFoldDB" id="A0AA35M9K1"/>
<accession>A0AA35M9K1</accession>
<dbReference type="Proteomes" id="UP001160390">
    <property type="component" value="Unassembled WGS sequence"/>
</dbReference>
<proteinExistence type="predicted"/>
<dbReference type="Pfam" id="PF11951">
    <property type="entry name" value="Fungal_trans_2"/>
    <property type="match status" value="1"/>
</dbReference>
<dbReference type="GO" id="GO:0003700">
    <property type="term" value="F:DNA-binding transcription factor activity"/>
    <property type="evidence" value="ECO:0007669"/>
    <property type="project" value="TreeGrafter"/>
</dbReference>
<keyword evidence="2" id="KW-0539">Nucleus</keyword>
<dbReference type="GO" id="GO:0045944">
    <property type="term" value="P:positive regulation of transcription by RNA polymerase II"/>
    <property type="evidence" value="ECO:0007669"/>
    <property type="project" value="TreeGrafter"/>
</dbReference>
<protein>
    <submittedName>
        <fullName evidence="4">Uncharacterized protein</fullName>
    </submittedName>
</protein>
<reference evidence="4" key="1">
    <citation type="submission" date="2023-01" db="EMBL/GenBank/DDBJ databases">
        <authorList>
            <person name="Piombo E."/>
        </authorList>
    </citation>
    <scope>NUCLEOTIDE SEQUENCE</scope>
</reference>
<evidence type="ECO:0000313" key="5">
    <source>
        <dbReference type="Proteomes" id="UP001160390"/>
    </source>
</evidence>
<evidence type="ECO:0000256" key="1">
    <source>
        <dbReference type="ARBA" id="ARBA00004123"/>
    </source>
</evidence>
<dbReference type="GO" id="GO:0005634">
    <property type="term" value="C:nucleus"/>
    <property type="evidence" value="ECO:0007669"/>
    <property type="project" value="UniProtKB-SubCell"/>
</dbReference>
<feature type="compositionally biased region" description="Basic and acidic residues" evidence="3">
    <location>
        <begin position="358"/>
        <end position="367"/>
    </location>
</feature>
<organism evidence="4 5">
    <name type="scientific">Clonostachys chloroleuca</name>
    <dbReference type="NCBI Taxonomy" id="1926264"/>
    <lineage>
        <taxon>Eukaryota</taxon>
        <taxon>Fungi</taxon>
        <taxon>Dikarya</taxon>
        <taxon>Ascomycota</taxon>
        <taxon>Pezizomycotina</taxon>
        <taxon>Sordariomycetes</taxon>
        <taxon>Hypocreomycetidae</taxon>
        <taxon>Hypocreales</taxon>
        <taxon>Bionectriaceae</taxon>
        <taxon>Clonostachys</taxon>
    </lineage>
</organism>
<evidence type="ECO:0000256" key="3">
    <source>
        <dbReference type="SAM" id="MobiDB-lite"/>
    </source>
</evidence>
<evidence type="ECO:0000313" key="4">
    <source>
        <dbReference type="EMBL" id="CAI6093082.1"/>
    </source>
</evidence>
<dbReference type="PANTHER" id="PTHR37534:SF7">
    <property type="entry name" value="TRANSCRIPTIONAL ACTIVATOR PROTEIN UGA3"/>
    <property type="match status" value="1"/>
</dbReference>
<evidence type="ECO:0000256" key="2">
    <source>
        <dbReference type="ARBA" id="ARBA00023242"/>
    </source>
</evidence>
<gene>
    <name evidence="4" type="ORF">CCHLO57077_00000116</name>
</gene>
<feature type="compositionally biased region" description="Acidic residues" evidence="3">
    <location>
        <begin position="374"/>
        <end position="383"/>
    </location>
</feature>
<comment type="subcellular location">
    <subcellularLocation>
        <location evidence="1">Nucleus</location>
    </subcellularLocation>
</comment>
<dbReference type="EMBL" id="CABFNP030001245">
    <property type="protein sequence ID" value="CAI6093082.1"/>
    <property type="molecule type" value="Genomic_DNA"/>
</dbReference>
<dbReference type="PANTHER" id="PTHR37534">
    <property type="entry name" value="TRANSCRIPTIONAL ACTIVATOR PROTEIN UGA3"/>
    <property type="match status" value="1"/>
</dbReference>
<keyword evidence="5" id="KW-1185">Reference proteome</keyword>
<name>A0AA35M9K1_9HYPO</name>